<protein>
    <submittedName>
        <fullName evidence="2">Uncharacterized protein</fullName>
    </submittedName>
</protein>
<comment type="caution">
    <text evidence="2">The sequence shown here is derived from an EMBL/GenBank/DDBJ whole genome shotgun (WGS) entry which is preliminary data.</text>
</comment>
<proteinExistence type="predicted"/>
<evidence type="ECO:0000313" key="2">
    <source>
        <dbReference type="EMBL" id="KAG8498550.1"/>
    </source>
</evidence>
<dbReference type="AlphaFoldDB" id="A0A8J5ZM14"/>
<dbReference type="EMBL" id="JAHUZN010000003">
    <property type="protein sequence ID" value="KAG8498550.1"/>
    <property type="molecule type" value="Genomic_DNA"/>
</dbReference>
<gene>
    <name evidence="2" type="ORF">CXB51_004870</name>
</gene>
<keyword evidence="3" id="KW-1185">Reference proteome</keyword>
<name>A0A8J5ZM14_9ROSI</name>
<evidence type="ECO:0000313" key="3">
    <source>
        <dbReference type="Proteomes" id="UP000701853"/>
    </source>
</evidence>
<accession>A0A8J5ZM14</accession>
<dbReference type="Proteomes" id="UP000701853">
    <property type="component" value="Chromosome 3"/>
</dbReference>
<reference evidence="2 3" key="1">
    <citation type="journal article" date="2021" name="bioRxiv">
        <title>The Gossypium anomalum genome as a resource for cotton improvement and evolutionary analysis of hybrid incompatibility.</title>
        <authorList>
            <person name="Grover C.E."/>
            <person name="Yuan D."/>
            <person name="Arick M.A."/>
            <person name="Miller E.R."/>
            <person name="Hu G."/>
            <person name="Peterson D.G."/>
            <person name="Wendel J.F."/>
            <person name="Udall J.A."/>
        </authorList>
    </citation>
    <scope>NUCLEOTIDE SEQUENCE [LARGE SCALE GENOMIC DNA]</scope>
    <source>
        <strain evidence="2">JFW-Udall</strain>
        <tissue evidence="2">Leaf</tissue>
    </source>
</reference>
<organism evidence="2 3">
    <name type="scientific">Gossypium anomalum</name>
    <dbReference type="NCBI Taxonomy" id="47600"/>
    <lineage>
        <taxon>Eukaryota</taxon>
        <taxon>Viridiplantae</taxon>
        <taxon>Streptophyta</taxon>
        <taxon>Embryophyta</taxon>
        <taxon>Tracheophyta</taxon>
        <taxon>Spermatophyta</taxon>
        <taxon>Magnoliopsida</taxon>
        <taxon>eudicotyledons</taxon>
        <taxon>Gunneridae</taxon>
        <taxon>Pentapetalae</taxon>
        <taxon>rosids</taxon>
        <taxon>malvids</taxon>
        <taxon>Malvales</taxon>
        <taxon>Malvaceae</taxon>
        <taxon>Malvoideae</taxon>
        <taxon>Gossypium</taxon>
    </lineage>
</organism>
<keyword evidence="1" id="KW-0472">Membrane</keyword>
<evidence type="ECO:0000256" key="1">
    <source>
        <dbReference type="SAM" id="Phobius"/>
    </source>
</evidence>
<feature type="transmembrane region" description="Helical" evidence="1">
    <location>
        <begin position="12"/>
        <end position="35"/>
    </location>
</feature>
<keyword evidence="1" id="KW-0812">Transmembrane</keyword>
<sequence>MGKSPIPKTDYVMYFIRWVTRGILPEVYIVSIYLFESRG</sequence>
<keyword evidence="1" id="KW-1133">Transmembrane helix</keyword>